<evidence type="ECO:0000256" key="3">
    <source>
        <dbReference type="ARBA" id="ARBA00023136"/>
    </source>
</evidence>
<dbReference type="Proteomes" id="UP000198820">
    <property type="component" value="Unassembled WGS sequence"/>
</dbReference>
<dbReference type="STRING" id="908615.SAMN05421540_101161"/>
<feature type="transmembrane region" description="Helical" evidence="4">
    <location>
        <begin position="170"/>
        <end position="189"/>
    </location>
</feature>
<dbReference type="EMBL" id="FNQF01000001">
    <property type="protein sequence ID" value="SDZ75352.1"/>
    <property type="molecule type" value="Genomic_DNA"/>
</dbReference>
<dbReference type="PANTHER" id="PTHR23523:SF2">
    <property type="entry name" value="2-NITROIMIDAZOLE TRANSPORTER"/>
    <property type="match status" value="1"/>
</dbReference>
<dbReference type="Pfam" id="PF07690">
    <property type="entry name" value="MFS_1"/>
    <property type="match status" value="1"/>
</dbReference>
<dbReference type="RefSeq" id="WP_093238048.1">
    <property type="nucleotide sequence ID" value="NZ_FNQF01000001.1"/>
</dbReference>
<feature type="transmembrane region" description="Helical" evidence="4">
    <location>
        <begin position="245"/>
        <end position="269"/>
    </location>
</feature>
<feature type="transmembrane region" description="Helical" evidence="4">
    <location>
        <begin position="210"/>
        <end position="233"/>
    </location>
</feature>
<proteinExistence type="predicted"/>
<keyword evidence="2 4" id="KW-1133">Transmembrane helix</keyword>
<dbReference type="GO" id="GO:0022857">
    <property type="term" value="F:transmembrane transporter activity"/>
    <property type="evidence" value="ECO:0007669"/>
    <property type="project" value="InterPro"/>
</dbReference>
<reference evidence="6 7" key="1">
    <citation type="submission" date="2016-10" db="EMBL/GenBank/DDBJ databases">
        <authorList>
            <person name="de Groot N.N."/>
        </authorList>
    </citation>
    <scope>NUCLEOTIDE SEQUENCE [LARGE SCALE GENOMIC DNA]</scope>
    <source>
        <strain evidence="6 7">DSM 23581</strain>
    </source>
</reference>
<dbReference type="InterPro" id="IPR052524">
    <property type="entry name" value="MFS_Cyanate_Porter"/>
</dbReference>
<dbReference type="PANTHER" id="PTHR23523">
    <property type="match status" value="1"/>
</dbReference>
<evidence type="ECO:0000256" key="4">
    <source>
        <dbReference type="SAM" id="Phobius"/>
    </source>
</evidence>
<evidence type="ECO:0000313" key="7">
    <source>
        <dbReference type="Proteomes" id="UP000198820"/>
    </source>
</evidence>
<dbReference type="InterPro" id="IPR020846">
    <property type="entry name" value="MFS_dom"/>
</dbReference>
<dbReference type="SUPFAM" id="SSF103473">
    <property type="entry name" value="MFS general substrate transporter"/>
    <property type="match status" value="1"/>
</dbReference>
<organism evidence="6 7">
    <name type="scientific">Psychroflexus halocasei</name>
    <dbReference type="NCBI Taxonomy" id="908615"/>
    <lineage>
        <taxon>Bacteria</taxon>
        <taxon>Pseudomonadati</taxon>
        <taxon>Bacteroidota</taxon>
        <taxon>Flavobacteriia</taxon>
        <taxon>Flavobacteriales</taxon>
        <taxon>Flavobacteriaceae</taxon>
        <taxon>Psychroflexus</taxon>
    </lineage>
</organism>
<feature type="transmembrane region" description="Helical" evidence="4">
    <location>
        <begin position="135"/>
        <end position="158"/>
    </location>
</feature>
<feature type="transmembrane region" description="Helical" evidence="4">
    <location>
        <begin position="276"/>
        <end position="294"/>
    </location>
</feature>
<dbReference type="Gene3D" id="1.20.1250.20">
    <property type="entry name" value="MFS general substrate transporter like domains"/>
    <property type="match status" value="1"/>
</dbReference>
<protein>
    <submittedName>
        <fullName evidence="6">MFS transporter, CP family, cyanate transporter</fullName>
    </submittedName>
</protein>
<evidence type="ECO:0000313" key="6">
    <source>
        <dbReference type="EMBL" id="SDZ75352.1"/>
    </source>
</evidence>
<keyword evidence="7" id="KW-1185">Reference proteome</keyword>
<evidence type="ECO:0000256" key="2">
    <source>
        <dbReference type="ARBA" id="ARBA00022989"/>
    </source>
</evidence>
<feature type="transmembrane region" description="Helical" evidence="4">
    <location>
        <begin position="364"/>
        <end position="385"/>
    </location>
</feature>
<feature type="transmembrane region" description="Helical" evidence="4">
    <location>
        <begin position="300"/>
        <end position="323"/>
    </location>
</feature>
<evidence type="ECO:0000256" key="1">
    <source>
        <dbReference type="ARBA" id="ARBA00022692"/>
    </source>
</evidence>
<feature type="transmembrane region" description="Helical" evidence="4">
    <location>
        <begin position="78"/>
        <end position="96"/>
    </location>
</feature>
<dbReference type="InterPro" id="IPR011701">
    <property type="entry name" value="MFS"/>
</dbReference>
<feature type="transmembrane region" description="Helical" evidence="4">
    <location>
        <begin position="44"/>
        <end position="66"/>
    </location>
</feature>
<feature type="transmembrane region" description="Helical" evidence="4">
    <location>
        <begin position="335"/>
        <end position="358"/>
    </location>
</feature>
<dbReference type="AlphaFoldDB" id="A0A1H3VMN8"/>
<feature type="domain" description="Major facilitator superfamily (MFS) profile" evidence="5">
    <location>
        <begin position="10"/>
        <end position="390"/>
    </location>
</feature>
<gene>
    <name evidence="6" type="ORF">SAMN05421540_101161</name>
</gene>
<keyword evidence="3 4" id="KW-0472">Membrane</keyword>
<accession>A0A1H3VMN8</accession>
<dbReference type="PROSITE" id="PS50850">
    <property type="entry name" value="MFS"/>
    <property type="match status" value="1"/>
</dbReference>
<dbReference type="InterPro" id="IPR036259">
    <property type="entry name" value="MFS_trans_sf"/>
</dbReference>
<feature type="transmembrane region" description="Helical" evidence="4">
    <location>
        <begin position="102"/>
        <end position="123"/>
    </location>
</feature>
<name>A0A1H3VMN8_9FLAO</name>
<keyword evidence="1 4" id="KW-0812">Transmembrane</keyword>
<evidence type="ECO:0000259" key="5">
    <source>
        <dbReference type="PROSITE" id="PS50850"/>
    </source>
</evidence>
<dbReference type="CDD" id="cd17339">
    <property type="entry name" value="MFS_NIMT_CynX_like"/>
    <property type="match status" value="1"/>
</dbReference>
<sequence>MKNQHRRNQIFLIVGILCIAFNLRPALSSIGPLIDFIKQDLNLSGTLLGLLTTLPLLAFGVISTLTSIFTKRFGIGKTLLAAMLLLTVGVIMRSLFGIVGLYLGTVLLGIAIAFGNVLIPALTKQNFPDRAGMITSLYSSMMAVGASLAAGISVPLAVTYKMGWRGSLSVWAIFAFIAFCVWLTQFKKIKRTKPRRSFSEAIKNLSGKRIVWQIAIYMGLQSMAFYVILAWLPAILLDDGYDSSYAGWMLALSQATGIIGSIVIPLWAGKRKDQRLVIGTLVALECIALLGLIFPSPIIIPMSVSLLGFVLGGTFGLALLLIVMRSSDTDTAAELSGMAQSIGYLIAAAGPLVVGAIHDVFDNWNFTIILLICVALIKLMMGLGAGKEQQI</sequence>